<dbReference type="InterPro" id="IPR007448">
    <property type="entry name" value="Sigma70_reg_Rsd_AlgQ"/>
</dbReference>
<reference evidence="4" key="1">
    <citation type="submission" date="2018-07" db="EMBL/GenBank/DDBJ databases">
        <title>Genome assembly of strain Ka43.</title>
        <authorList>
            <person name="Kukolya J."/>
            <person name="Nagy I."/>
            <person name="Horvath B."/>
            <person name="Toth A."/>
        </authorList>
    </citation>
    <scope>NUCLEOTIDE SEQUENCE</scope>
    <source>
        <strain evidence="4">KB43</strain>
    </source>
</reference>
<keyword evidence="5" id="KW-1185">Reference proteome</keyword>
<evidence type="ECO:0000256" key="3">
    <source>
        <dbReference type="RuleBase" id="RU004409"/>
    </source>
</evidence>
<dbReference type="EMBL" id="PRDL01000001">
    <property type="protein sequence ID" value="MBE8715911.1"/>
    <property type="molecule type" value="Genomic_DNA"/>
</dbReference>
<proteinExistence type="inferred from homology"/>
<protein>
    <submittedName>
        <fullName evidence="4">Sigma D regulator</fullName>
    </submittedName>
</protein>
<gene>
    <name evidence="4" type="ORF">C4F51_01745</name>
</gene>
<sequence>MLDNCKNARELWGGVSEIIDRWLHDRQTMLVQYCELAALEAAEPESVERQDRLRRLCQQMVDYVSAGHFEIYDKLIREGQEFENQEALKQAAELFEVIDHTTGQVLDFNDKYLETDDLETLGADLSVLGETLETRFRAEDRMIAVLHTAHRDLVNAPEA</sequence>
<evidence type="ECO:0000256" key="1">
    <source>
        <dbReference type="ARBA" id="ARBA00023015"/>
    </source>
</evidence>
<accession>A0A928V2U0</accession>
<dbReference type="AlphaFoldDB" id="A0A928V2U0"/>
<dbReference type="Pfam" id="PF04353">
    <property type="entry name" value="Rsd_AlgQ"/>
    <property type="match status" value="1"/>
</dbReference>
<organism evidence="4 5">
    <name type="scientific">Cellvibrio polysaccharolyticus</name>
    <dbReference type="NCBI Taxonomy" id="2082724"/>
    <lineage>
        <taxon>Bacteria</taxon>
        <taxon>Pseudomonadati</taxon>
        <taxon>Pseudomonadota</taxon>
        <taxon>Gammaproteobacteria</taxon>
        <taxon>Cellvibrionales</taxon>
        <taxon>Cellvibrionaceae</taxon>
        <taxon>Cellvibrio</taxon>
    </lineage>
</organism>
<dbReference type="InterPro" id="IPR038309">
    <property type="entry name" value="Rsd/AlgQ_sf"/>
</dbReference>
<keyword evidence="2 3" id="KW-0804">Transcription</keyword>
<dbReference type="NCBIfam" id="NF008723">
    <property type="entry name" value="PRK11718.1"/>
    <property type="match status" value="1"/>
</dbReference>
<dbReference type="GO" id="GO:0006355">
    <property type="term" value="P:regulation of DNA-templated transcription"/>
    <property type="evidence" value="ECO:0007669"/>
    <property type="project" value="InterPro"/>
</dbReference>
<evidence type="ECO:0000313" key="5">
    <source>
        <dbReference type="Proteomes" id="UP000652567"/>
    </source>
</evidence>
<keyword evidence="1 3" id="KW-0805">Transcription regulation</keyword>
<dbReference type="RefSeq" id="WP_193906611.1">
    <property type="nucleotide sequence ID" value="NZ_PRDL01000001.1"/>
</dbReference>
<comment type="caution">
    <text evidence="4">The sequence shown here is derived from an EMBL/GenBank/DDBJ whole genome shotgun (WGS) entry which is preliminary data.</text>
</comment>
<evidence type="ECO:0000256" key="2">
    <source>
        <dbReference type="ARBA" id="ARBA00023163"/>
    </source>
</evidence>
<dbReference type="Proteomes" id="UP000652567">
    <property type="component" value="Unassembled WGS sequence"/>
</dbReference>
<evidence type="ECO:0000313" key="4">
    <source>
        <dbReference type="EMBL" id="MBE8715911.1"/>
    </source>
</evidence>
<name>A0A928V2U0_9GAMM</name>
<dbReference type="Gene3D" id="1.20.120.1370">
    <property type="entry name" value="Regulator of RNA polymerase sigma(70) subunit, domain 4"/>
    <property type="match status" value="1"/>
</dbReference>
<dbReference type="PIRSF" id="PIRSF016548">
    <property type="entry name" value="Rsd_AlgQ"/>
    <property type="match status" value="1"/>
</dbReference>
<comment type="similarity">
    <text evidence="3">Belongs to the Rsd/AlgQ family.</text>
</comment>